<comment type="similarity">
    <text evidence="1">Belongs to the 4-hydroxybenzoyl-CoA thioesterase family.</text>
</comment>
<dbReference type="Pfam" id="PF13279">
    <property type="entry name" value="4HBT_2"/>
    <property type="match status" value="1"/>
</dbReference>
<dbReference type="Gene3D" id="3.10.129.10">
    <property type="entry name" value="Hotdog Thioesterase"/>
    <property type="match status" value="1"/>
</dbReference>
<dbReference type="EMBL" id="BMDQ01000001">
    <property type="protein sequence ID" value="GGI56460.1"/>
    <property type="molecule type" value="Genomic_DNA"/>
</dbReference>
<dbReference type="CDD" id="cd00586">
    <property type="entry name" value="4HBT"/>
    <property type="match status" value="1"/>
</dbReference>
<evidence type="ECO:0008006" key="5">
    <source>
        <dbReference type="Google" id="ProtNLM"/>
    </source>
</evidence>
<protein>
    <recommendedName>
        <fullName evidence="5">Acyl-CoA thioester hydrolase</fullName>
    </recommendedName>
</protein>
<dbReference type="PANTHER" id="PTHR31793:SF27">
    <property type="entry name" value="NOVEL THIOESTERASE SUPERFAMILY DOMAIN AND SAPOSIN A-TYPE DOMAIN CONTAINING PROTEIN (0610012H03RIK)"/>
    <property type="match status" value="1"/>
</dbReference>
<dbReference type="Proteomes" id="UP000624701">
    <property type="component" value="Unassembled WGS sequence"/>
</dbReference>
<dbReference type="InterPro" id="IPR050563">
    <property type="entry name" value="4-hydroxybenzoyl-CoA_TE"/>
</dbReference>
<evidence type="ECO:0000313" key="4">
    <source>
        <dbReference type="Proteomes" id="UP000624701"/>
    </source>
</evidence>
<sequence>MNVNMYKKQFEIRWSDVDANGHLANSAYTNFMSHARMSFFAEQGFSMPEIHKHGIGPVVFYEHMYYFKESFIGMPITVTIEVSGLSEDGMFFMFEHNFYNHKGRNLAYCEMQGGWIDLKARKLCGLPESLLELADKFPKSEGFKVLTKEDTRKHGVKPKNMSI</sequence>
<organism evidence="3 4">
    <name type="scientific">Winogradskyella haliclonae</name>
    <dbReference type="NCBI Taxonomy" id="2048558"/>
    <lineage>
        <taxon>Bacteria</taxon>
        <taxon>Pseudomonadati</taxon>
        <taxon>Bacteroidota</taxon>
        <taxon>Flavobacteriia</taxon>
        <taxon>Flavobacteriales</taxon>
        <taxon>Flavobacteriaceae</taxon>
        <taxon>Winogradskyella</taxon>
    </lineage>
</organism>
<keyword evidence="2" id="KW-0378">Hydrolase</keyword>
<evidence type="ECO:0000256" key="2">
    <source>
        <dbReference type="ARBA" id="ARBA00022801"/>
    </source>
</evidence>
<dbReference type="InterPro" id="IPR029069">
    <property type="entry name" value="HotDog_dom_sf"/>
</dbReference>
<dbReference type="SUPFAM" id="SSF54637">
    <property type="entry name" value="Thioesterase/thiol ester dehydrase-isomerase"/>
    <property type="match status" value="1"/>
</dbReference>
<evidence type="ECO:0000256" key="1">
    <source>
        <dbReference type="ARBA" id="ARBA00005953"/>
    </source>
</evidence>
<keyword evidence="4" id="KW-1185">Reference proteome</keyword>
<proteinExistence type="inferred from homology"/>
<name>A0ABQ2BVL6_9FLAO</name>
<gene>
    <name evidence="3" type="ORF">GCM10011444_07690</name>
</gene>
<evidence type="ECO:0000313" key="3">
    <source>
        <dbReference type="EMBL" id="GGI56460.1"/>
    </source>
</evidence>
<reference evidence="4" key="1">
    <citation type="journal article" date="2019" name="Int. J. Syst. Evol. Microbiol.">
        <title>The Global Catalogue of Microorganisms (GCM) 10K type strain sequencing project: providing services to taxonomists for standard genome sequencing and annotation.</title>
        <authorList>
            <consortium name="The Broad Institute Genomics Platform"/>
            <consortium name="The Broad Institute Genome Sequencing Center for Infectious Disease"/>
            <person name="Wu L."/>
            <person name="Ma J."/>
        </authorList>
    </citation>
    <scope>NUCLEOTIDE SEQUENCE [LARGE SCALE GENOMIC DNA]</scope>
    <source>
        <strain evidence="4">CCM 8681</strain>
    </source>
</reference>
<comment type="caution">
    <text evidence="3">The sequence shown here is derived from an EMBL/GenBank/DDBJ whole genome shotgun (WGS) entry which is preliminary data.</text>
</comment>
<dbReference type="PANTHER" id="PTHR31793">
    <property type="entry name" value="4-HYDROXYBENZOYL-COA THIOESTERASE FAMILY MEMBER"/>
    <property type="match status" value="1"/>
</dbReference>
<accession>A0ABQ2BVL6</accession>